<sequence>MLLGPTVATAGLSVQIPMAAVADVLLGNATWTKSAQTFLFTLGGTVLILVGFFYINMVGSKGAMINEAAHVNSSNEEDDNEKFEEASLLSDQPSISRGDEMIVTRSSADKVHRPLK</sequence>
<evidence type="ECO:0000256" key="5">
    <source>
        <dbReference type="SAM" id="MobiDB-lite"/>
    </source>
</evidence>
<evidence type="ECO:0000256" key="3">
    <source>
        <dbReference type="ARBA" id="ARBA00022989"/>
    </source>
</evidence>
<name>A0A7R9YZ06_9CHLO</name>
<gene>
    <name evidence="7" type="ORF">CEUR00632_LOCUS12680</name>
</gene>
<evidence type="ECO:0000256" key="6">
    <source>
        <dbReference type="SAM" id="Phobius"/>
    </source>
</evidence>
<keyword evidence="3 6" id="KW-1133">Transmembrane helix</keyword>
<dbReference type="PANTHER" id="PTHR23051">
    <property type="entry name" value="SOLUTE CARRIER FAMILY 35, MEMBER F5"/>
    <property type="match status" value="1"/>
</dbReference>
<comment type="subcellular location">
    <subcellularLocation>
        <location evidence="1">Membrane</location>
        <topology evidence="1">Multi-pass membrane protein</topology>
    </subcellularLocation>
</comment>
<evidence type="ECO:0000256" key="2">
    <source>
        <dbReference type="ARBA" id="ARBA00022692"/>
    </source>
</evidence>
<dbReference type="GO" id="GO:0016020">
    <property type="term" value="C:membrane"/>
    <property type="evidence" value="ECO:0007669"/>
    <property type="project" value="UniProtKB-SubCell"/>
</dbReference>
<feature type="transmembrane region" description="Helical" evidence="6">
    <location>
        <begin position="38"/>
        <end position="55"/>
    </location>
</feature>
<dbReference type="PANTHER" id="PTHR23051:SF0">
    <property type="entry name" value="SOLUTE CARRIER FAMILY 35 MEMBER F5"/>
    <property type="match status" value="1"/>
</dbReference>
<protein>
    <submittedName>
        <fullName evidence="7">Uncharacterized protein</fullName>
    </submittedName>
</protein>
<reference evidence="7" key="1">
    <citation type="submission" date="2021-01" db="EMBL/GenBank/DDBJ databases">
        <authorList>
            <person name="Corre E."/>
            <person name="Pelletier E."/>
            <person name="Niang G."/>
            <person name="Scheremetjew M."/>
            <person name="Finn R."/>
            <person name="Kale V."/>
            <person name="Holt S."/>
            <person name="Cochrane G."/>
            <person name="Meng A."/>
            <person name="Brown T."/>
            <person name="Cohen L."/>
        </authorList>
    </citation>
    <scope>NUCLEOTIDE SEQUENCE</scope>
    <source>
        <strain evidence="7">CCMP219</strain>
    </source>
</reference>
<feature type="compositionally biased region" description="Basic and acidic residues" evidence="5">
    <location>
        <begin position="97"/>
        <end position="116"/>
    </location>
</feature>
<feature type="region of interest" description="Disordered" evidence="5">
    <location>
        <begin position="72"/>
        <end position="116"/>
    </location>
</feature>
<accession>A0A7R9YZ06</accession>
<evidence type="ECO:0000256" key="4">
    <source>
        <dbReference type="ARBA" id="ARBA00023136"/>
    </source>
</evidence>
<keyword evidence="2 6" id="KW-0812">Transmembrane</keyword>
<organism evidence="7">
    <name type="scientific">Chlamydomonas euryale</name>
    <dbReference type="NCBI Taxonomy" id="1486919"/>
    <lineage>
        <taxon>Eukaryota</taxon>
        <taxon>Viridiplantae</taxon>
        <taxon>Chlorophyta</taxon>
        <taxon>core chlorophytes</taxon>
        <taxon>Chlorophyceae</taxon>
        <taxon>CS clade</taxon>
        <taxon>Chlamydomonadales</taxon>
        <taxon>Chlamydomonadaceae</taxon>
        <taxon>Chlamydomonas</taxon>
    </lineage>
</organism>
<keyword evidence="4 6" id="KW-0472">Membrane</keyword>
<evidence type="ECO:0000256" key="1">
    <source>
        <dbReference type="ARBA" id="ARBA00004141"/>
    </source>
</evidence>
<evidence type="ECO:0000313" key="7">
    <source>
        <dbReference type="EMBL" id="CAD8294770.1"/>
    </source>
</evidence>
<dbReference type="EMBL" id="HBEC01027500">
    <property type="protein sequence ID" value="CAD8294770.1"/>
    <property type="molecule type" value="Transcribed_RNA"/>
</dbReference>
<dbReference type="AlphaFoldDB" id="A0A7R9YZ06"/>
<proteinExistence type="predicted"/>